<feature type="domain" description="Flavin reductase like" evidence="3">
    <location>
        <begin position="6"/>
        <end position="156"/>
    </location>
</feature>
<reference evidence="4" key="1">
    <citation type="journal article" date="2020" name="mSystems">
        <title>Genome- and Community-Level Interaction Insights into Carbon Utilization and Element Cycling Functions of Hydrothermarchaeota in Hydrothermal Sediment.</title>
        <authorList>
            <person name="Zhou Z."/>
            <person name="Liu Y."/>
            <person name="Xu W."/>
            <person name="Pan J."/>
            <person name="Luo Z.H."/>
            <person name="Li M."/>
        </authorList>
    </citation>
    <scope>NUCLEOTIDE SEQUENCE [LARGE SCALE GENOMIC DNA]</scope>
    <source>
        <strain evidence="4">SpSt-26</strain>
    </source>
</reference>
<proteinExistence type="predicted"/>
<dbReference type="EMBL" id="DSLA01000071">
    <property type="protein sequence ID" value="HEH35399.1"/>
    <property type="molecule type" value="Genomic_DNA"/>
</dbReference>
<dbReference type="PANTHER" id="PTHR30466:SF1">
    <property type="entry name" value="FMN REDUCTASE (NADH) RUTF"/>
    <property type="match status" value="1"/>
</dbReference>
<dbReference type="InterPro" id="IPR050268">
    <property type="entry name" value="NADH-dep_flavin_reductase"/>
</dbReference>
<dbReference type="PANTHER" id="PTHR30466">
    <property type="entry name" value="FLAVIN REDUCTASE"/>
    <property type="match status" value="1"/>
</dbReference>
<organism evidence="4">
    <name type="scientific">Archaeoglobus fulgidus</name>
    <dbReference type="NCBI Taxonomy" id="2234"/>
    <lineage>
        <taxon>Archaea</taxon>
        <taxon>Methanobacteriati</taxon>
        <taxon>Methanobacteriota</taxon>
        <taxon>Archaeoglobi</taxon>
        <taxon>Archaeoglobales</taxon>
        <taxon>Archaeoglobaceae</taxon>
        <taxon>Archaeoglobus</taxon>
    </lineage>
</organism>
<dbReference type="Gene3D" id="2.30.110.10">
    <property type="entry name" value="Electron Transport, Fmn-binding Protein, Chain A"/>
    <property type="match status" value="1"/>
</dbReference>
<accession>A0A7J2TI24</accession>
<dbReference type="InterPro" id="IPR002563">
    <property type="entry name" value="Flavin_Rdtase-like_dom"/>
</dbReference>
<dbReference type="GO" id="GO:0042602">
    <property type="term" value="F:riboflavin reductase (NADPH) activity"/>
    <property type="evidence" value="ECO:0007669"/>
    <property type="project" value="TreeGrafter"/>
</dbReference>
<evidence type="ECO:0000259" key="3">
    <source>
        <dbReference type="SMART" id="SM00903"/>
    </source>
</evidence>
<dbReference type="AlphaFoldDB" id="A0A7J2TI24"/>
<dbReference type="GO" id="GO:0010181">
    <property type="term" value="F:FMN binding"/>
    <property type="evidence" value="ECO:0007669"/>
    <property type="project" value="InterPro"/>
</dbReference>
<comment type="caution">
    <text evidence="4">The sequence shown here is derived from an EMBL/GenBank/DDBJ whole genome shotgun (WGS) entry which is preliminary data.</text>
</comment>
<dbReference type="Pfam" id="PF01613">
    <property type="entry name" value="Flavin_Reduct"/>
    <property type="match status" value="1"/>
</dbReference>
<comment type="cofactor">
    <cofactor evidence="1">
        <name>FMN</name>
        <dbReference type="ChEBI" id="CHEBI:58210"/>
    </cofactor>
</comment>
<protein>
    <submittedName>
        <fullName evidence="4">Flavin reductase</fullName>
    </submittedName>
</protein>
<evidence type="ECO:0000313" key="4">
    <source>
        <dbReference type="EMBL" id="HEH35399.1"/>
    </source>
</evidence>
<dbReference type="SMART" id="SM00903">
    <property type="entry name" value="Flavin_Reduct"/>
    <property type="match status" value="1"/>
</dbReference>
<dbReference type="SUPFAM" id="SSF50475">
    <property type="entry name" value="FMN-binding split barrel"/>
    <property type="match status" value="1"/>
</dbReference>
<evidence type="ECO:0000256" key="1">
    <source>
        <dbReference type="ARBA" id="ARBA00001917"/>
    </source>
</evidence>
<dbReference type="FunFam" id="2.30.110.10:FF:000065">
    <property type="entry name" value="Ferric-chelate reductase (NAD(P)H)"/>
    <property type="match status" value="1"/>
</dbReference>
<keyword evidence="2" id="KW-0560">Oxidoreductase</keyword>
<dbReference type="InterPro" id="IPR012349">
    <property type="entry name" value="Split_barrel_FMN-bd"/>
</dbReference>
<evidence type="ECO:0000256" key="2">
    <source>
        <dbReference type="ARBA" id="ARBA00023002"/>
    </source>
</evidence>
<gene>
    <name evidence="4" type="ORF">ENP88_04480</name>
</gene>
<sequence length="168" mass="18720">MNLQALYKISYGLYIVSSAKNGKLSAQIANTVFQLTSEPPKIGACLNKKNATYEFVKDSKAFAVSVLEKDTPMQFIGRFGFRSSRDFNKFEGINFRIGKTGSPIVLDHAVAFIEAKVLQECDVGTHTLFIGEVVDAEILKDAEVMTYEYYHSVKKGKTPETATVYIKK</sequence>
<name>A0A7J2TI24_ARCFL</name>